<dbReference type="AlphaFoldDB" id="A0A9J5WLI6"/>
<organism evidence="1 2">
    <name type="scientific">Solanum commersonii</name>
    <name type="common">Commerson's wild potato</name>
    <name type="synonym">Commerson's nightshade</name>
    <dbReference type="NCBI Taxonomy" id="4109"/>
    <lineage>
        <taxon>Eukaryota</taxon>
        <taxon>Viridiplantae</taxon>
        <taxon>Streptophyta</taxon>
        <taxon>Embryophyta</taxon>
        <taxon>Tracheophyta</taxon>
        <taxon>Spermatophyta</taxon>
        <taxon>Magnoliopsida</taxon>
        <taxon>eudicotyledons</taxon>
        <taxon>Gunneridae</taxon>
        <taxon>Pentapetalae</taxon>
        <taxon>asterids</taxon>
        <taxon>lamiids</taxon>
        <taxon>Solanales</taxon>
        <taxon>Solanaceae</taxon>
        <taxon>Solanoideae</taxon>
        <taxon>Solaneae</taxon>
        <taxon>Solanum</taxon>
    </lineage>
</organism>
<dbReference type="EMBL" id="JACXVP010000011">
    <property type="protein sequence ID" value="KAG5576771.1"/>
    <property type="molecule type" value="Genomic_DNA"/>
</dbReference>
<reference evidence="1 2" key="1">
    <citation type="submission" date="2020-09" db="EMBL/GenBank/DDBJ databases">
        <title>De no assembly of potato wild relative species, Solanum commersonii.</title>
        <authorList>
            <person name="Cho K."/>
        </authorList>
    </citation>
    <scope>NUCLEOTIDE SEQUENCE [LARGE SCALE GENOMIC DNA]</scope>
    <source>
        <strain evidence="1">LZ3.2</strain>
        <tissue evidence="1">Leaf</tissue>
    </source>
</reference>
<proteinExistence type="predicted"/>
<gene>
    <name evidence="1" type="ORF">H5410_056905</name>
</gene>
<sequence length="138" mass="15287">GLRPLRNGASESSSIGSIELPHNLLAICPWVSSHPVTLVNVKQPVNVWNSVQAPRENSPLFCDQSGHFLFFIDHLCIPINLPLALDTPPIWFAGYRSGAIIRWCGYGLRTNSVEDLALDPVAWADSNREEWADLEPEA</sequence>
<feature type="non-terminal residue" evidence="1">
    <location>
        <position position="1"/>
    </location>
</feature>
<feature type="non-terminal residue" evidence="1">
    <location>
        <position position="138"/>
    </location>
</feature>
<accession>A0A9J5WLI6</accession>
<protein>
    <submittedName>
        <fullName evidence="1">Uncharacterized protein</fullName>
    </submittedName>
</protein>
<dbReference type="Proteomes" id="UP000824120">
    <property type="component" value="Chromosome 11"/>
</dbReference>
<name>A0A9J5WLI6_SOLCO</name>
<evidence type="ECO:0000313" key="2">
    <source>
        <dbReference type="Proteomes" id="UP000824120"/>
    </source>
</evidence>
<comment type="caution">
    <text evidence="1">The sequence shown here is derived from an EMBL/GenBank/DDBJ whole genome shotgun (WGS) entry which is preliminary data.</text>
</comment>
<evidence type="ECO:0000313" key="1">
    <source>
        <dbReference type="EMBL" id="KAG5576771.1"/>
    </source>
</evidence>
<keyword evidence="2" id="KW-1185">Reference proteome</keyword>